<proteinExistence type="inferred from homology"/>
<dbReference type="InterPro" id="IPR023210">
    <property type="entry name" value="NADP_OxRdtase_dom"/>
</dbReference>
<dbReference type="PANTHER" id="PTHR43364:SF4">
    <property type="entry name" value="NAD(P)-LINKED OXIDOREDUCTASE SUPERFAMILY PROTEIN"/>
    <property type="match status" value="1"/>
</dbReference>
<feature type="domain" description="NADP-dependent oxidoreductase" evidence="4">
    <location>
        <begin position="63"/>
        <end position="293"/>
    </location>
</feature>
<evidence type="ECO:0000259" key="4">
    <source>
        <dbReference type="Pfam" id="PF00248"/>
    </source>
</evidence>
<accession>A0A5N6U8K8</accession>
<dbReference type="OrthoDB" id="48988at2759"/>
<feature type="region of interest" description="Disordered" evidence="3">
    <location>
        <begin position="39"/>
        <end position="66"/>
    </location>
</feature>
<sequence>MPPKLIFGGVVFDPAGSIKTVEATRATLQVLQEEGINAIDTAQPGLPRSQSTPSTAGGHIPGQSGRETVIARAEESLRRLGVDCYKVNIFYIHSPDRSADLLDTLAGINELHKRGKFHRFGLSNFLADEVEDVIRLATKHSFVLPTVYQGSYSAVTRRPEKELLPVLRSHGMSFYAYSPIAGGFLAKTREDIAAGQGRWDPRTAFGKFNLALFDNEAMLAGLDAWAHISAKWGISRPHLAYRWIVYHSALDGECGDGVVVGASRVDQIRGTVAALRDGPLPSAVVEEIDRVWETVRRVAVIDPVNALLLSSSFS</sequence>
<evidence type="ECO:0000313" key="5">
    <source>
        <dbReference type="EMBL" id="KAE8154944.1"/>
    </source>
</evidence>
<organism evidence="5 6">
    <name type="scientific">Aspergillus avenaceus</name>
    <dbReference type="NCBI Taxonomy" id="36643"/>
    <lineage>
        <taxon>Eukaryota</taxon>
        <taxon>Fungi</taxon>
        <taxon>Dikarya</taxon>
        <taxon>Ascomycota</taxon>
        <taxon>Pezizomycotina</taxon>
        <taxon>Eurotiomycetes</taxon>
        <taxon>Eurotiomycetidae</taxon>
        <taxon>Eurotiales</taxon>
        <taxon>Aspergillaceae</taxon>
        <taxon>Aspergillus</taxon>
        <taxon>Aspergillus subgen. Circumdati</taxon>
    </lineage>
</organism>
<dbReference type="Gene3D" id="3.20.20.100">
    <property type="entry name" value="NADP-dependent oxidoreductase domain"/>
    <property type="match status" value="1"/>
</dbReference>
<protein>
    <submittedName>
        <fullName evidence="5">NADP-dependent oxidoreductase domain-containing protein</fullName>
    </submittedName>
</protein>
<dbReference type="AlphaFoldDB" id="A0A5N6U8K8"/>
<evidence type="ECO:0000256" key="3">
    <source>
        <dbReference type="SAM" id="MobiDB-lite"/>
    </source>
</evidence>
<evidence type="ECO:0000256" key="2">
    <source>
        <dbReference type="ARBA" id="ARBA00038157"/>
    </source>
</evidence>
<dbReference type="Pfam" id="PF00248">
    <property type="entry name" value="Aldo_ket_red"/>
    <property type="match status" value="1"/>
</dbReference>
<dbReference type="EMBL" id="ML742025">
    <property type="protein sequence ID" value="KAE8154944.1"/>
    <property type="molecule type" value="Genomic_DNA"/>
</dbReference>
<dbReference type="Proteomes" id="UP000325780">
    <property type="component" value="Unassembled WGS sequence"/>
</dbReference>
<keyword evidence="6" id="KW-1185">Reference proteome</keyword>
<comment type="similarity">
    <text evidence="2">Belongs to the aldo/keto reductase family. Aldo/keto reductase 2 subfamily.</text>
</comment>
<dbReference type="CDD" id="cd19075">
    <property type="entry name" value="AKR_AKR7A1-5"/>
    <property type="match status" value="1"/>
</dbReference>
<evidence type="ECO:0000256" key="1">
    <source>
        <dbReference type="ARBA" id="ARBA00023002"/>
    </source>
</evidence>
<name>A0A5N6U8K8_ASPAV</name>
<keyword evidence="1" id="KW-0560">Oxidoreductase</keyword>
<reference evidence="5 6" key="1">
    <citation type="submission" date="2019-04" db="EMBL/GenBank/DDBJ databases">
        <title>Friends and foes A comparative genomics study of 23 Aspergillus species from section Flavi.</title>
        <authorList>
            <consortium name="DOE Joint Genome Institute"/>
            <person name="Kjaerbolling I."/>
            <person name="Vesth T."/>
            <person name="Frisvad J.C."/>
            <person name="Nybo J.L."/>
            <person name="Theobald S."/>
            <person name="Kildgaard S."/>
            <person name="Isbrandt T."/>
            <person name="Kuo A."/>
            <person name="Sato A."/>
            <person name="Lyhne E.K."/>
            <person name="Kogle M.E."/>
            <person name="Wiebenga A."/>
            <person name="Kun R.S."/>
            <person name="Lubbers R.J."/>
            <person name="Makela M.R."/>
            <person name="Barry K."/>
            <person name="Chovatia M."/>
            <person name="Clum A."/>
            <person name="Daum C."/>
            <person name="Haridas S."/>
            <person name="He G."/>
            <person name="LaButti K."/>
            <person name="Lipzen A."/>
            <person name="Mondo S."/>
            <person name="Riley R."/>
            <person name="Salamov A."/>
            <person name="Simmons B.A."/>
            <person name="Magnuson J.K."/>
            <person name="Henrissat B."/>
            <person name="Mortensen U.H."/>
            <person name="Larsen T.O."/>
            <person name="Devries R.P."/>
            <person name="Grigoriev I.V."/>
            <person name="Machida M."/>
            <person name="Baker S.E."/>
            <person name="Andersen M.R."/>
        </authorList>
    </citation>
    <scope>NUCLEOTIDE SEQUENCE [LARGE SCALE GENOMIC DNA]</scope>
    <source>
        <strain evidence="5 6">IBT 18842</strain>
    </source>
</reference>
<dbReference type="SUPFAM" id="SSF51430">
    <property type="entry name" value="NAD(P)-linked oxidoreductase"/>
    <property type="match status" value="1"/>
</dbReference>
<gene>
    <name evidence="5" type="ORF">BDV25DRAFT_170306</name>
</gene>
<dbReference type="InterPro" id="IPR050523">
    <property type="entry name" value="AKR_Detox_Biosynth"/>
</dbReference>
<dbReference type="InterPro" id="IPR036812">
    <property type="entry name" value="NAD(P)_OxRdtase_dom_sf"/>
</dbReference>
<dbReference type="PANTHER" id="PTHR43364">
    <property type="entry name" value="NADH-SPECIFIC METHYLGLYOXAL REDUCTASE-RELATED"/>
    <property type="match status" value="1"/>
</dbReference>
<dbReference type="GO" id="GO:0016491">
    <property type="term" value="F:oxidoreductase activity"/>
    <property type="evidence" value="ECO:0007669"/>
    <property type="project" value="UniProtKB-KW"/>
</dbReference>
<evidence type="ECO:0000313" key="6">
    <source>
        <dbReference type="Proteomes" id="UP000325780"/>
    </source>
</evidence>